<dbReference type="EMBL" id="JARKIK010000017">
    <property type="protein sequence ID" value="KAK8746637.1"/>
    <property type="molecule type" value="Genomic_DNA"/>
</dbReference>
<dbReference type="Pfam" id="PF07686">
    <property type="entry name" value="V-set"/>
    <property type="match status" value="1"/>
</dbReference>
<proteinExistence type="predicted"/>
<dbReference type="InterPro" id="IPR007110">
    <property type="entry name" value="Ig-like_dom"/>
</dbReference>
<evidence type="ECO:0000313" key="3">
    <source>
        <dbReference type="Proteomes" id="UP001445076"/>
    </source>
</evidence>
<evidence type="ECO:0000259" key="1">
    <source>
        <dbReference type="PROSITE" id="PS50835"/>
    </source>
</evidence>
<dbReference type="PANTHER" id="PTHR21261">
    <property type="entry name" value="BEAT PROTEIN"/>
    <property type="match status" value="1"/>
</dbReference>
<dbReference type="SUPFAM" id="SSF48726">
    <property type="entry name" value="Immunoglobulin"/>
    <property type="match status" value="1"/>
</dbReference>
<dbReference type="Gene3D" id="2.60.40.10">
    <property type="entry name" value="Immunoglobulins"/>
    <property type="match status" value="1"/>
</dbReference>
<evidence type="ECO:0000313" key="2">
    <source>
        <dbReference type="EMBL" id="KAK8746637.1"/>
    </source>
</evidence>
<keyword evidence="3" id="KW-1185">Reference proteome</keyword>
<dbReference type="InterPro" id="IPR013783">
    <property type="entry name" value="Ig-like_fold"/>
</dbReference>
<name>A0AAW0Y4H1_CHEQU</name>
<dbReference type="InterPro" id="IPR003599">
    <property type="entry name" value="Ig_sub"/>
</dbReference>
<feature type="non-terminal residue" evidence="2">
    <location>
        <position position="1"/>
    </location>
</feature>
<organism evidence="2 3">
    <name type="scientific">Cherax quadricarinatus</name>
    <name type="common">Australian red claw crayfish</name>
    <dbReference type="NCBI Taxonomy" id="27406"/>
    <lineage>
        <taxon>Eukaryota</taxon>
        <taxon>Metazoa</taxon>
        <taxon>Ecdysozoa</taxon>
        <taxon>Arthropoda</taxon>
        <taxon>Crustacea</taxon>
        <taxon>Multicrustacea</taxon>
        <taxon>Malacostraca</taxon>
        <taxon>Eumalacostraca</taxon>
        <taxon>Eucarida</taxon>
        <taxon>Decapoda</taxon>
        <taxon>Pleocyemata</taxon>
        <taxon>Astacidea</taxon>
        <taxon>Parastacoidea</taxon>
        <taxon>Parastacidae</taxon>
        <taxon>Cherax</taxon>
    </lineage>
</organism>
<gene>
    <name evidence="2" type="ORF">OTU49_017116</name>
</gene>
<dbReference type="AlphaFoldDB" id="A0AAW0Y4H1"/>
<dbReference type="InterPro" id="IPR013106">
    <property type="entry name" value="Ig_V-set"/>
</dbReference>
<dbReference type="InterPro" id="IPR036179">
    <property type="entry name" value="Ig-like_dom_sf"/>
</dbReference>
<feature type="domain" description="Ig-like" evidence="1">
    <location>
        <begin position="19"/>
        <end position="98"/>
    </location>
</feature>
<accession>A0AAW0Y4H1</accession>
<dbReference type="PANTHER" id="PTHR21261:SF15">
    <property type="entry name" value="BEATEN PATH IIIA, ISOFORM D-RELATED"/>
    <property type="match status" value="1"/>
</dbReference>
<dbReference type="PROSITE" id="PS50835">
    <property type="entry name" value="IG_LIKE"/>
    <property type="match status" value="1"/>
</dbReference>
<dbReference type="SMART" id="SM00409">
    <property type="entry name" value="IG"/>
    <property type="match status" value="1"/>
</dbReference>
<comment type="caution">
    <text evidence="2">The sequence shown here is derived from an EMBL/GenBank/DDBJ whole genome shotgun (WGS) entry which is preliminary data.</text>
</comment>
<dbReference type="Proteomes" id="UP001445076">
    <property type="component" value="Unassembled WGS sequence"/>
</dbReference>
<protein>
    <recommendedName>
        <fullName evidence="1">Ig-like domain-containing protein</fullName>
    </recommendedName>
</protein>
<reference evidence="2 3" key="1">
    <citation type="journal article" date="2024" name="BMC Genomics">
        <title>Genome assembly of redclaw crayfish (Cherax quadricarinatus) provides insights into its immune adaptation and hypoxia tolerance.</title>
        <authorList>
            <person name="Liu Z."/>
            <person name="Zheng J."/>
            <person name="Li H."/>
            <person name="Fang K."/>
            <person name="Wang S."/>
            <person name="He J."/>
            <person name="Zhou D."/>
            <person name="Weng S."/>
            <person name="Chi M."/>
            <person name="Gu Z."/>
            <person name="He J."/>
            <person name="Li F."/>
            <person name="Wang M."/>
        </authorList>
    </citation>
    <scope>NUCLEOTIDE SEQUENCE [LARGE SCALE GENOMIC DNA]</scope>
    <source>
        <strain evidence="2">ZL_2023a</strain>
    </source>
</reference>
<sequence>GGSGDLLRGVTVPQYAFAGGQATLSCSYDLRARRLYSLKWYHNDTEFYRYVPTERNTPINIKPTHKFSVTELFRNDQRVTLSLTRLSVSASGEYRCEVIAEHPSFRTEWYRASMTVLREPLSAPVLVGAREMYEPSELIKIGCQPRRPLHDDHQPTLQWFLEGSQVGSEWVTPYGNALKEGVSGLSLHVPGEQVSSAGGSVRAECRLTLGPHQLATNTTIRVRDRRISYLENYHASGSRKAPASSGYLPRPSPAAAATIVTTSFLTLTAALSPAIL</sequence>